<evidence type="ECO:0000313" key="1">
    <source>
        <dbReference type="EMBL" id="TMQ92212.1"/>
    </source>
</evidence>
<dbReference type="AlphaFoldDB" id="A0A5C4J5G9"/>
<dbReference type="EMBL" id="VCKW01000170">
    <property type="protein sequence ID" value="TMQ92212.1"/>
    <property type="molecule type" value="Genomic_DNA"/>
</dbReference>
<organism evidence="1 2">
    <name type="scientific">Actinomadura soli</name>
    <dbReference type="NCBI Taxonomy" id="2508997"/>
    <lineage>
        <taxon>Bacteria</taxon>
        <taxon>Bacillati</taxon>
        <taxon>Actinomycetota</taxon>
        <taxon>Actinomycetes</taxon>
        <taxon>Streptosporangiales</taxon>
        <taxon>Thermomonosporaceae</taxon>
        <taxon>Actinomadura</taxon>
    </lineage>
</organism>
<keyword evidence="2" id="KW-1185">Reference proteome</keyword>
<reference evidence="1 2" key="1">
    <citation type="submission" date="2019-05" db="EMBL/GenBank/DDBJ databases">
        <title>Draft genome sequence of Actinomadura sp. 14C53.</title>
        <authorList>
            <person name="Saricaoglu S."/>
            <person name="Isik K."/>
        </authorList>
    </citation>
    <scope>NUCLEOTIDE SEQUENCE [LARGE SCALE GENOMIC DNA]</scope>
    <source>
        <strain evidence="1 2">14C53</strain>
    </source>
</reference>
<accession>A0A5C4J5G9</accession>
<evidence type="ECO:0008006" key="3">
    <source>
        <dbReference type="Google" id="ProtNLM"/>
    </source>
</evidence>
<proteinExistence type="predicted"/>
<protein>
    <recommendedName>
        <fullName evidence="3">Restriction system protein Mrr-like N-terminal domain-containing protein</fullName>
    </recommendedName>
</protein>
<gene>
    <name evidence="1" type="ORF">ETD83_27695</name>
</gene>
<name>A0A5C4J5G9_9ACTN</name>
<comment type="caution">
    <text evidence="1">The sequence shown here is derived from an EMBL/GenBank/DDBJ whole genome shotgun (WGS) entry which is preliminary data.</text>
</comment>
<sequence>MSGHPTAPHLEVLALLADEETLTTAQLADLMTQMRTTPQRRGAPRPIGPPDLMHRMAEQLLWRLAAQNLINAQSGRSWRITDTGRALAVSRAATVQGALSS</sequence>
<dbReference type="Proteomes" id="UP000309174">
    <property type="component" value="Unassembled WGS sequence"/>
</dbReference>
<evidence type="ECO:0000313" key="2">
    <source>
        <dbReference type="Proteomes" id="UP000309174"/>
    </source>
</evidence>
<dbReference type="RefSeq" id="WP_138648149.1">
    <property type="nucleotide sequence ID" value="NZ_VCKW01000170.1"/>
</dbReference>